<gene>
    <name evidence="1" type="ORF">BU52_24130</name>
</gene>
<dbReference type="Proteomes" id="UP000028341">
    <property type="component" value="Unassembled WGS sequence"/>
</dbReference>
<keyword evidence="2" id="KW-1185">Reference proteome</keyword>
<dbReference type="EMBL" id="JFCB01000024">
    <property type="protein sequence ID" value="KES04713.1"/>
    <property type="molecule type" value="Genomic_DNA"/>
</dbReference>
<dbReference type="AlphaFoldDB" id="A0A081XME0"/>
<comment type="caution">
    <text evidence="1">The sequence shown here is derived from an EMBL/GenBank/DDBJ whole genome shotgun (WGS) entry which is preliminary data.</text>
</comment>
<organism evidence="1 2">
    <name type="scientific">Streptomyces toyocaensis</name>
    <dbReference type="NCBI Taxonomy" id="55952"/>
    <lineage>
        <taxon>Bacteria</taxon>
        <taxon>Bacillati</taxon>
        <taxon>Actinomycetota</taxon>
        <taxon>Actinomycetes</taxon>
        <taxon>Kitasatosporales</taxon>
        <taxon>Streptomycetaceae</taxon>
        <taxon>Streptomyces</taxon>
    </lineage>
</organism>
<accession>A0A081XME0</accession>
<protein>
    <submittedName>
        <fullName evidence="1">Uncharacterized protein</fullName>
    </submittedName>
</protein>
<evidence type="ECO:0000313" key="2">
    <source>
        <dbReference type="Proteomes" id="UP000028341"/>
    </source>
</evidence>
<name>A0A081XME0_STRTO</name>
<proteinExistence type="predicted"/>
<reference evidence="1 2" key="1">
    <citation type="submission" date="2014-02" db="EMBL/GenBank/DDBJ databases">
        <title>The genome announcement of Streptomyces toyocaensis NRRL15009.</title>
        <authorList>
            <person name="Hong H.-J."/>
            <person name="Kwun M.J."/>
        </authorList>
    </citation>
    <scope>NUCLEOTIDE SEQUENCE [LARGE SCALE GENOMIC DNA]</scope>
    <source>
        <strain evidence="1 2">NRRL 15009</strain>
    </source>
</reference>
<evidence type="ECO:0000313" key="1">
    <source>
        <dbReference type="EMBL" id="KES04713.1"/>
    </source>
</evidence>
<sequence length="74" mass="7715">MRGLEVTDSPAYGCEIRVTVTGGPDSVLTATSKVKPREAVLELVGPGRRYSMPVTWLGYGGAGGGSGLGRVTYR</sequence>